<name>A7HSX2_PARL1</name>
<keyword evidence="1" id="KW-0175">Coiled coil</keyword>
<dbReference type="AlphaFoldDB" id="A7HSX2"/>
<keyword evidence="4" id="KW-1185">Reference proteome</keyword>
<evidence type="ECO:0000259" key="2">
    <source>
        <dbReference type="Pfam" id="PF01243"/>
    </source>
</evidence>
<feature type="coiled-coil region" evidence="1">
    <location>
        <begin position="169"/>
        <end position="203"/>
    </location>
</feature>
<proteinExistence type="predicted"/>
<dbReference type="PANTHER" id="PTHR42815:SF2">
    <property type="entry name" value="FAD-BINDING, PUTATIVE (AFU_ORTHOLOGUE AFUA_6G07600)-RELATED"/>
    <property type="match status" value="1"/>
</dbReference>
<dbReference type="OrthoDB" id="9786134at2"/>
<reference evidence="3 4" key="1">
    <citation type="journal article" date="2011" name="Stand. Genomic Sci.">
        <title>Complete genome sequence of Parvibaculum lavamentivorans type strain (DS-1(T)).</title>
        <authorList>
            <person name="Schleheck D."/>
            <person name="Weiss M."/>
            <person name="Pitluck S."/>
            <person name="Bruce D."/>
            <person name="Land M.L."/>
            <person name="Han S."/>
            <person name="Saunders E."/>
            <person name="Tapia R."/>
            <person name="Detter C."/>
            <person name="Brettin T."/>
            <person name="Han J."/>
            <person name="Woyke T."/>
            <person name="Goodwin L."/>
            <person name="Pennacchio L."/>
            <person name="Nolan M."/>
            <person name="Cook A.M."/>
            <person name="Kjelleberg S."/>
            <person name="Thomas T."/>
        </authorList>
    </citation>
    <scope>NUCLEOTIDE SEQUENCE [LARGE SCALE GENOMIC DNA]</scope>
    <source>
        <strain evidence="4">DS-1 / DSM 13023 / NCIMB 13966</strain>
    </source>
</reference>
<dbReference type="Proteomes" id="UP000006377">
    <property type="component" value="Chromosome"/>
</dbReference>
<dbReference type="EMBL" id="CP000774">
    <property type="protein sequence ID" value="ABS63005.1"/>
    <property type="molecule type" value="Genomic_DNA"/>
</dbReference>
<organism evidence="3 4">
    <name type="scientific">Parvibaculum lavamentivorans (strain DS-1 / DSM 13023 / NCIMB 13966)</name>
    <dbReference type="NCBI Taxonomy" id="402881"/>
    <lineage>
        <taxon>Bacteria</taxon>
        <taxon>Pseudomonadati</taxon>
        <taxon>Pseudomonadota</taxon>
        <taxon>Alphaproteobacteria</taxon>
        <taxon>Hyphomicrobiales</taxon>
        <taxon>Parvibaculaceae</taxon>
        <taxon>Parvibaculum</taxon>
    </lineage>
</organism>
<sequence length="203" mass="22554">MKSFASDVAFTPTVKALQEKRGSRSHYEDRDFRDSIDADIAAFIAERNSFYLATANAEGQPYIQHRGGPKGFLRVLDEKTLAFADYTGNHQYITSGNLADNDRAYIFLMDYATRARVKIWGHASVSDDKAVIASLMPEGYRARPLQAIIFRVTALHTNCASHIPQKFDAEDVQGALAHLQAKVDALEAELAAYKAQTPDALER</sequence>
<dbReference type="eggNOG" id="COG3576">
    <property type="taxonomic scope" value="Bacteria"/>
</dbReference>
<evidence type="ECO:0000313" key="3">
    <source>
        <dbReference type="EMBL" id="ABS63005.1"/>
    </source>
</evidence>
<dbReference type="Pfam" id="PF01243">
    <property type="entry name" value="PNPOx_N"/>
    <property type="match status" value="1"/>
</dbReference>
<dbReference type="STRING" id="402881.Plav_1385"/>
<evidence type="ECO:0000313" key="4">
    <source>
        <dbReference type="Proteomes" id="UP000006377"/>
    </source>
</evidence>
<dbReference type="RefSeq" id="WP_012110280.1">
    <property type="nucleotide sequence ID" value="NC_009719.1"/>
</dbReference>
<accession>A7HSX2</accession>
<dbReference type="PANTHER" id="PTHR42815">
    <property type="entry name" value="FAD-BINDING, PUTATIVE (AFU_ORTHOLOGUE AFUA_6G07600)-RELATED"/>
    <property type="match status" value="1"/>
</dbReference>
<gene>
    <name evidence="3" type="ordered locus">Plav_1385</name>
</gene>
<dbReference type="KEGG" id="pla:Plav_1385"/>
<evidence type="ECO:0000256" key="1">
    <source>
        <dbReference type="SAM" id="Coils"/>
    </source>
</evidence>
<dbReference type="InterPro" id="IPR011576">
    <property type="entry name" value="Pyridox_Oxase_N"/>
</dbReference>
<protein>
    <submittedName>
        <fullName evidence="3">Pyridoxamine 5'-phosphate oxidase-related FMN-binding</fullName>
    </submittedName>
</protein>
<dbReference type="SUPFAM" id="SSF50475">
    <property type="entry name" value="FMN-binding split barrel"/>
    <property type="match status" value="1"/>
</dbReference>
<dbReference type="HOGENOM" id="CLU_098597_0_0_5"/>
<feature type="domain" description="Pyridoxamine 5'-phosphate oxidase N-terminal" evidence="2">
    <location>
        <begin position="37"/>
        <end position="156"/>
    </location>
</feature>
<dbReference type="Gene3D" id="2.30.110.10">
    <property type="entry name" value="Electron Transport, Fmn-binding Protein, Chain A"/>
    <property type="match status" value="1"/>
</dbReference>
<dbReference type="InterPro" id="IPR012349">
    <property type="entry name" value="Split_barrel_FMN-bd"/>
</dbReference>